<comment type="similarity">
    <text evidence="2">Belongs to the UPF0053 family. Hemolysin C subfamily.</text>
</comment>
<dbReference type="FunFam" id="3.30.465.10:FF:000023">
    <property type="entry name" value="Magnesium and cobalt transporter"/>
    <property type="match status" value="1"/>
</dbReference>
<name>D8JXV2_HYPDA</name>
<dbReference type="RefSeq" id="WP_013215526.1">
    <property type="nucleotide sequence ID" value="NC_014313.1"/>
</dbReference>
<reference evidence="15" key="1">
    <citation type="journal article" date="2011" name="J. Bacteriol.">
        <title>Genome sequences of eight morphologically diverse alphaproteobacteria.</title>
        <authorList>
            <consortium name="US DOE Joint Genome Institute"/>
            <person name="Brown P.J."/>
            <person name="Kysela D.T."/>
            <person name="Buechlein A."/>
            <person name="Hemmerich C."/>
            <person name="Brun Y.V."/>
        </authorList>
    </citation>
    <scope>NUCLEOTIDE SEQUENCE [LARGE SCALE GENOMIC DNA]</scope>
    <source>
        <strain evidence="15">ATCC 51888 / DSM 1869 / NCIB 11706 / TK 0415</strain>
    </source>
</reference>
<dbReference type="InterPro" id="IPR000644">
    <property type="entry name" value="CBS_dom"/>
</dbReference>
<dbReference type="InterPro" id="IPR046342">
    <property type="entry name" value="CBS_dom_sf"/>
</dbReference>
<evidence type="ECO:0000256" key="3">
    <source>
        <dbReference type="ARBA" id="ARBA00022475"/>
    </source>
</evidence>
<dbReference type="PANTHER" id="PTHR43099">
    <property type="entry name" value="UPF0053 PROTEIN YRKA"/>
    <property type="match status" value="1"/>
</dbReference>
<dbReference type="EMBL" id="CP002083">
    <property type="protein sequence ID" value="ADJ23311.1"/>
    <property type="molecule type" value="Genomic_DNA"/>
</dbReference>
<keyword evidence="5" id="KW-0677">Repeat</keyword>
<dbReference type="InterPro" id="IPR005170">
    <property type="entry name" value="Transptr-assoc_dom"/>
</dbReference>
<evidence type="ECO:0000256" key="11">
    <source>
        <dbReference type="SAM" id="Phobius"/>
    </source>
</evidence>
<proteinExistence type="inferred from homology"/>
<evidence type="ECO:0000313" key="15">
    <source>
        <dbReference type="Proteomes" id="UP000002033"/>
    </source>
</evidence>
<evidence type="ECO:0000256" key="2">
    <source>
        <dbReference type="ARBA" id="ARBA00006446"/>
    </source>
</evidence>
<dbReference type="OrthoDB" id="9805314at2"/>
<feature type="transmembrane region" description="Helical" evidence="11">
    <location>
        <begin position="56"/>
        <end position="76"/>
    </location>
</feature>
<gene>
    <name evidence="14" type="ordered locus">Hden_1499</name>
</gene>
<evidence type="ECO:0000256" key="8">
    <source>
        <dbReference type="ARBA" id="ARBA00023136"/>
    </source>
</evidence>
<dbReference type="GO" id="GO:0050660">
    <property type="term" value="F:flavin adenine dinucleotide binding"/>
    <property type="evidence" value="ECO:0007669"/>
    <property type="project" value="InterPro"/>
</dbReference>
<evidence type="ECO:0000256" key="7">
    <source>
        <dbReference type="ARBA" id="ARBA00023122"/>
    </source>
</evidence>
<evidence type="ECO:0008006" key="16">
    <source>
        <dbReference type="Google" id="ProtNLM"/>
    </source>
</evidence>
<keyword evidence="4 10" id="KW-0812">Transmembrane</keyword>
<evidence type="ECO:0000256" key="1">
    <source>
        <dbReference type="ARBA" id="ARBA00004651"/>
    </source>
</evidence>
<dbReference type="Proteomes" id="UP000002033">
    <property type="component" value="Chromosome"/>
</dbReference>
<organism evidence="14 15">
    <name type="scientific">Hyphomicrobium denitrificans (strain ATCC 51888 / DSM 1869 / NCIMB 11706 / TK 0415)</name>
    <dbReference type="NCBI Taxonomy" id="582899"/>
    <lineage>
        <taxon>Bacteria</taxon>
        <taxon>Pseudomonadati</taxon>
        <taxon>Pseudomonadota</taxon>
        <taxon>Alphaproteobacteria</taxon>
        <taxon>Hyphomicrobiales</taxon>
        <taxon>Hyphomicrobiaceae</taxon>
        <taxon>Hyphomicrobium</taxon>
    </lineage>
</organism>
<evidence type="ECO:0000256" key="5">
    <source>
        <dbReference type="ARBA" id="ARBA00022737"/>
    </source>
</evidence>
<dbReference type="InterPro" id="IPR044751">
    <property type="entry name" value="Ion_transp-like_CBS"/>
</dbReference>
<dbReference type="Gene3D" id="3.30.465.10">
    <property type="match status" value="1"/>
</dbReference>
<dbReference type="KEGG" id="hdn:Hden_1499"/>
<dbReference type="InterPro" id="IPR016169">
    <property type="entry name" value="FAD-bd_PCMH_sub2"/>
</dbReference>
<accession>D8JXV2</accession>
<dbReference type="HOGENOM" id="CLU_015237_4_0_5"/>
<evidence type="ECO:0000259" key="13">
    <source>
        <dbReference type="PROSITE" id="PS51846"/>
    </source>
</evidence>
<keyword evidence="7 9" id="KW-0129">CBS domain</keyword>
<evidence type="ECO:0000256" key="6">
    <source>
        <dbReference type="ARBA" id="ARBA00022989"/>
    </source>
</evidence>
<comment type="subcellular location">
    <subcellularLocation>
        <location evidence="1">Cell membrane</location>
        <topology evidence="1">Multi-pass membrane protein</topology>
    </subcellularLocation>
</comment>
<evidence type="ECO:0000256" key="10">
    <source>
        <dbReference type="PROSITE-ProRule" id="PRU01193"/>
    </source>
</evidence>
<keyword evidence="6 10" id="KW-1133">Transmembrane helix</keyword>
<keyword evidence="3" id="KW-1003">Cell membrane</keyword>
<evidence type="ECO:0000313" key="14">
    <source>
        <dbReference type="EMBL" id="ADJ23311.1"/>
    </source>
</evidence>
<feature type="domain" description="CNNM transmembrane" evidence="13">
    <location>
        <begin position="1"/>
        <end position="197"/>
    </location>
</feature>
<feature type="transmembrane region" description="Helical" evidence="11">
    <location>
        <begin position="6"/>
        <end position="25"/>
    </location>
</feature>
<feature type="transmembrane region" description="Helical" evidence="11">
    <location>
        <begin position="96"/>
        <end position="120"/>
    </location>
</feature>
<dbReference type="SMART" id="SM01091">
    <property type="entry name" value="CorC_HlyC"/>
    <property type="match status" value="1"/>
</dbReference>
<keyword evidence="8 10" id="KW-0472">Membrane</keyword>
<keyword evidence="15" id="KW-1185">Reference proteome</keyword>
<dbReference type="STRING" id="582899.Hden_1499"/>
<dbReference type="eggNOG" id="COG1253">
    <property type="taxonomic scope" value="Bacteria"/>
</dbReference>
<feature type="domain" description="CBS" evidence="12">
    <location>
        <begin position="280"/>
        <end position="339"/>
    </location>
</feature>
<dbReference type="SUPFAM" id="SSF56176">
    <property type="entry name" value="FAD-binding/transporter-associated domain-like"/>
    <property type="match status" value="1"/>
</dbReference>
<dbReference type="Gene3D" id="3.10.580.10">
    <property type="entry name" value="CBS-domain"/>
    <property type="match status" value="1"/>
</dbReference>
<dbReference type="GO" id="GO:0005886">
    <property type="term" value="C:plasma membrane"/>
    <property type="evidence" value="ECO:0007669"/>
    <property type="project" value="UniProtKB-SubCell"/>
</dbReference>
<dbReference type="PROSITE" id="PS51371">
    <property type="entry name" value="CBS"/>
    <property type="match status" value="1"/>
</dbReference>
<dbReference type="SUPFAM" id="SSF54631">
    <property type="entry name" value="CBS-domain pair"/>
    <property type="match status" value="1"/>
</dbReference>
<evidence type="ECO:0000256" key="9">
    <source>
        <dbReference type="PROSITE-ProRule" id="PRU00703"/>
    </source>
</evidence>
<protein>
    <recommendedName>
        <fullName evidence="16">HlyC/CorC family transporter</fullName>
    </recommendedName>
</protein>
<dbReference type="PROSITE" id="PS51846">
    <property type="entry name" value="CNNM"/>
    <property type="match status" value="1"/>
</dbReference>
<feature type="transmembrane region" description="Helical" evidence="11">
    <location>
        <begin position="132"/>
        <end position="154"/>
    </location>
</feature>
<dbReference type="AlphaFoldDB" id="D8JXV2"/>
<dbReference type="CDD" id="cd04590">
    <property type="entry name" value="CBS_pair_CorC_HlyC_assoc"/>
    <property type="match status" value="1"/>
</dbReference>
<dbReference type="InterPro" id="IPR002550">
    <property type="entry name" value="CNNM"/>
</dbReference>
<sequence>MIELLIVLILIGLNGLFALSELAIVSARRPRLKTLEASGRPGAKSALALSDNPGKFLSAVQIGITLIGIVNGAYSGETFGEYAAEYLLSLGLSPTLAHPLGFGFVVAIITYLSVIAGELVPKTFALRNAEGIACFVAPIMTAFAGFARPVVWLLDTSTRFVFRILGLSPQSESRVTDEEIKTVIAEAETAGVLESGEGDLISGVMRLADRAVGGLMTPRTDVDWIDIAASDDVIKARLISTPHSRLPVGEGSVDKLIGVIQTRALLSGLLAGKAFEINSYIRKAPVIPETSDALAVLAVLRDAEVPMALIHDEYGDFEGLVTPADLLEAIAGTFKSDTEGLDPYAVERDDGSWLLSGAMPVDEMSDKIGVPLPANRSYETVAGYVLSALQHIPKTGEYFEVDGWRFEVVDLDGRRIDKVLANRVSKARRRNP</sequence>
<evidence type="ECO:0000256" key="4">
    <source>
        <dbReference type="ARBA" id="ARBA00022692"/>
    </source>
</evidence>
<dbReference type="Pfam" id="PF00571">
    <property type="entry name" value="CBS"/>
    <property type="match status" value="1"/>
</dbReference>
<evidence type="ECO:0000259" key="12">
    <source>
        <dbReference type="PROSITE" id="PS51371"/>
    </source>
</evidence>
<dbReference type="Pfam" id="PF01595">
    <property type="entry name" value="CNNM"/>
    <property type="match status" value="1"/>
</dbReference>
<dbReference type="InterPro" id="IPR036318">
    <property type="entry name" value="FAD-bd_PCMH-like_sf"/>
</dbReference>
<dbReference type="InterPro" id="IPR051676">
    <property type="entry name" value="UPF0053_domain"/>
</dbReference>
<dbReference type="Pfam" id="PF03471">
    <property type="entry name" value="CorC_HlyC"/>
    <property type="match status" value="1"/>
</dbReference>
<dbReference type="PANTHER" id="PTHR43099:SF5">
    <property type="entry name" value="HLYC_CORC FAMILY TRANSPORTER"/>
    <property type="match status" value="1"/>
</dbReference>